<reference evidence="6 7" key="1">
    <citation type="submission" date="2017-05" db="EMBL/GenBank/DDBJ databases">
        <title>The Genome Sequence of Enterococcus sp. 8G7_MSG3316.</title>
        <authorList>
            <consortium name="The Broad Institute Genomics Platform"/>
            <consortium name="The Broad Institute Genomic Center for Infectious Diseases"/>
            <person name="Earl A."/>
            <person name="Manson A."/>
            <person name="Schwartman J."/>
            <person name="Gilmore M."/>
            <person name="Abouelleil A."/>
            <person name="Cao P."/>
            <person name="Chapman S."/>
            <person name="Cusick C."/>
            <person name="Shea T."/>
            <person name="Young S."/>
            <person name="Neafsey D."/>
            <person name="Nusbaum C."/>
            <person name="Birren B."/>
        </authorList>
    </citation>
    <scope>NUCLEOTIDE SEQUENCE [LARGE SCALE GENOMIC DNA]</scope>
    <source>
        <strain evidence="6 7">8G7_MSG3316</strain>
    </source>
</reference>
<dbReference type="RefSeq" id="WP_086274118.1">
    <property type="nucleotide sequence ID" value="NZ_NGKU01000001.1"/>
</dbReference>
<organism evidence="6 7">
    <name type="scientific">Candidatus Enterococcus testudinis</name>
    <dbReference type="NCBI Taxonomy" id="1834191"/>
    <lineage>
        <taxon>Bacteria</taxon>
        <taxon>Bacillati</taxon>
        <taxon>Bacillota</taxon>
        <taxon>Bacilli</taxon>
        <taxon>Lactobacillales</taxon>
        <taxon>Enterococcaceae</taxon>
        <taxon>Enterococcus</taxon>
    </lineage>
</organism>
<feature type="domain" description="HTH rpiR-type" evidence="4">
    <location>
        <begin position="1"/>
        <end position="75"/>
    </location>
</feature>
<dbReference type="CDD" id="cd05013">
    <property type="entry name" value="SIS_RpiR"/>
    <property type="match status" value="1"/>
</dbReference>
<keyword evidence="7" id="KW-1185">Reference proteome</keyword>
<dbReference type="GO" id="GO:0003677">
    <property type="term" value="F:DNA binding"/>
    <property type="evidence" value="ECO:0007669"/>
    <property type="project" value="UniProtKB-KW"/>
</dbReference>
<dbReference type="PANTHER" id="PTHR30514">
    <property type="entry name" value="GLUCOKINASE"/>
    <property type="match status" value="1"/>
</dbReference>
<dbReference type="Proteomes" id="UP000195043">
    <property type="component" value="Unassembled WGS sequence"/>
</dbReference>
<feature type="domain" description="SIS" evidence="5">
    <location>
        <begin position="124"/>
        <end position="262"/>
    </location>
</feature>
<gene>
    <name evidence="6" type="ORF">A5886_001206</name>
</gene>
<evidence type="ECO:0000313" key="7">
    <source>
        <dbReference type="Proteomes" id="UP000195043"/>
    </source>
</evidence>
<dbReference type="InterPro" id="IPR046348">
    <property type="entry name" value="SIS_dom_sf"/>
</dbReference>
<evidence type="ECO:0000259" key="4">
    <source>
        <dbReference type="PROSITE" id="PS51071"/>
    </source>
</evidence>
<dbReference type="Pfam" id="PF01380">
    <property type="entry name" value="SIS"/>
    <property type="match status" value="1"/>
</dbReference>
<dbReference type="GO" id="GO:0097367">
    <property type="term" value="F:carbohydrate derivative binding"/>
    <property type="evidence" value="ECO:0007669"/>
    <property type="project" value="InterPro"/>
</dbReference>
<dbReference type="STRING" id="1834191.A5886_001206"/>
<dbReference type="Gene3D" id="1.10.10.10">
    <property type="entry name" value="Winged helix-like DNA-binding domain superfamily/Winged helix DNA-binding domain"/>
    <property type="match status" value="1"/>
</dbReference>
<evidence type="ECO:0000259" key="5">
    <source>
        <dbReference type="PROSITE" id="PS51464"/>
    </source>
</evidence>
<accession>A0A242A5D6</accession>
<keyword evidence="1" id="KW-0805">Transcription regulation</keyword>
<dbReference type="GO" id="GO:0003700">
    <property type="term" value="F:DNA-binding transcription factor activity"/>
    <property type="evidence" value="ECO:0007669"/>
    <property type="project" value="InterPro"/>
</dbReference>
<dbReference type="InterPro" id="IPR001347">
    <property type="entry name" value="SIS_dom"/>
</dbReference>
<dbReference type="Gene3D" id="3.40.50.10490">
    <property type="entry name" value="Glucose-6-phosphate isomerase like protein, domain 1"/>
    <property type="match status" value="1"/>
</dbReference>
<dbReference type="EMBL" id="NGKU01000001">
    <property type="protein sequence ID" value="OTN76129.1"/>
    <property type="molecule type" value="Genomic_DNA"/>
</dbReference>
<evidence type="ECO:0008006" key="8">
    <source>
        <dbReference type="Google" id="ProtNLM"/>
    </source>
</evidence>
<dbReference type="OrthoDB" id="3684496at2"/>
<dbReference type="InterPro" id="IPR009057">
    <property type="entry name" value="Homeodomain-like_sf"/>
</dbReference>
<dbReference type="AlphaFoldDB" id="A0A242A5D6"/>
<proteinExistence type="predicted"/>
<protein>
    <recommendedName>
        <fullName evidence="8">Phosphosugar-binding transcriptional regulator</fullName>
    </recommendedName>
</protein>
<dbReference type="InterPro" id="IPR047640">
    <property type="entry name" value="RpiR-like"/>
</dbReference>
<dbReference type="GO" id="GO:1901135">
    <property type="term" value="P:carbohydrate derivative metabolic process"/>
    <property type="evidence" value="ECO:0007669"/>
    <property type="project" value="InterPro"/>
</dbReference>
<dbReference type="SUPFAM" id="SSF46689">
    <property type="entry name" value="Homeodomain-like"/>
    <property type="match status" value="1"/>
</dbReference>
<dbReference type="InterPro" id="IPR035472">
    <property type="entry name" value="RpiR-like_SIS"/>
</dbReference>
<name>A0A242A5D6_9ENTE</name>
<dbReference type="InterPro" id="IPR036388">
    <property type="entry name" value="WH-like_DNA-bd_sf"/>
</dbReference>
<keyword evidence="3" id="KW-0804">Transcription</keyword>
<dbReference type="PROSITE" id="PS51464">
    <property type="entry name" value="SIS"/>
    <property type="match status" value="1"/>
</dbReference>
<dbReference type="PROSITE" id="PS51071">
    <property type="entry name" value="HTH_RPIR"/>
    <property type="match status" value="1"/>
</dbReference>
<evidence type="ECO:0000256" key="2">
    <source>
        <dbReference type="ARBA" id="ARBA00023125"/>
    </source>
</evidence>
<evidence type="ECO:0000313" key="6">
    <source>
        <dbReference type="EMBL" id="OTN76129.1"/>
    </source>
</evidence>
<dbReference type="SUPFAM" id="SSF53697">
    <property type="entry name" value="SIS domain"/>
    <property type="match status" value="1"/>
</dbReference>
<comment type="caution">
    <text evidence="6">The sequence shown here is derived from an EMBL/GenBank/DDBJ whole genome shotgun (WGS) entry which is preliminary data.</text>
</comment>
<dbReference type="PANTHER" id="PTHR30514:SF10">
    <property type="entry name" value="MURR_RPIR FAMILY TRANSCRIPTIONAL REGULATOR"/>
    <property type="match status" value="1"/>
</dbReference>
<sequence length="306" mass="34486">MLLQEKMRQIKLAPAERSLIDYLLAHPTAMADQTIKDLSQKTYVHPSTFIRIAKKLGFNGWVDLKKAFIEEQTYMNSHFTDVDANFPFTSHDGVMTIAKKIAKLEQTTIEDTLSLIHHDDLQKAKQILLNASVIKIFGSNANTLISQDFVLKMRRLGKAAIVCDTFGESAYEASNCTKDTAVILISYTGENKMTKIVADILAKKQVPMIGMTSIGENSLAKTSDCVLNITTRERLYSKIANFTINTSVCYLLDLLYGVVFSEHYENNLQHLIDIGMAYDKRPTSSTIIAEPDYDKNLYYKDSLFPN</sequence>
<dbReference type="InterPro" id="IPR000281">
    <property type="entry name" value="HTH_RpiR"/>
</dbReference>
<dbReference type="Pfam" id="PF01418">
    <property type="entry name" value="HTH_6"/>
    <property type="match status" value="1"/>
</dbReference>
<evidence type="ECO:0000256" key="1">
    <source>
        <dbReference type="ARBA" id="ARBA00023015"/>
    </source>
</evidence>
<keyword evidence="2" id="KW-0238">DNA-binding</keyword>
<evidence type="ECO:0000256" key="3">
    <source>
        <dbReference type="ARBA" id="ARBA00023163"/>
    </source>
</evidence>